<protein>
    <submittedName>
        <fullName evidence="1">Uncharacterized protein</fullName>
    </submittedName>
</protein>
<dbReference type="AlphaFoldDB" id="A0A368PM54"/>
<gene>
    <name evidence="1" type="ORF">SETIT_1G187600v2</name>
</gene>
<reference evidence="1" key="2">
    <citation type="submission" date="2015-07" db="EMBL/GenBank/DDBJ databases">
        <authorList>
            <person name="Noorani M."/>
        </authorList>
    </citation>
    <scope>NUCLEOTIDE SEQUENCE</scope>
    <source>
        <strain evidence="1">Yugu1</strain>
    </source>
</reference>
<organism evidence="1">
    <name type="scientific">Setaria italica</name>
    <name type="common">Foxtail millet</name>
    <name type="synonym">Panicum italicum</name>
    <dbReference type="NCBI Taxonomy" id="4555"/>
    <lineage>
        <taxon>Eukaryota</taxon>
        <taxon>Viridiplantae</taxon>
        <taxon>Streptophyta</taxon>
        <taxon>Embryophyta</taxon>
        <taxon>Tracheophyta</taxon>
        <taxon>Spermatophyta</taxon>
        <taxon>Magnoliopsida</taxon>
        <taxon>Liliopsida</taxon>
        <taxon>Poales</taxon>
        <taxon>Poaceae</taxon>
        <taxon>PACMAD clade</taxon>
        <taxon>Panicoideae</taxon>
        <taxon>Panicodae</taxon>
        <taxon>Paniceae</taxon>
        <taxon>Cenchrinae</taxon>
        <taxon>Setaria</taxon>
    </lineage>
</organism>
<proteinExistence type="predicted"/>
<name>A0A368PM54_SETIT</name>
<accession>A0A368PM54</accession>
<dbReference type="EMBL" id="CM003528">
    <property type="protein sequence ID" value="RCV06739.1"/>
    <property type="molecule type" value="Genomic_DNA"/>
</dbReference>
<sequence>MGEKILGPVCIRLFSWCSSLPCTIAPNGAWRPRFCLPCFDPASGFAMRATKRGPWQNLCGAAPRDLDTCDPRPRKQTRP</sequence>
<evidence type="ECO:0000313" key="1">
    <source>
        <dbReference type="EMBL" id="RCV06739.1"/>
    </source>
</evidence>
<reference evidence="1" key="1">
    <citation type="journal article" date="2012" name="Nat. Biotechnol.">
        <title>Reference genome sequence of the model plant Setaria.</title>
        <authorList>
            <person name="Bennetzen J.L."/>
            <person name="Schmutz J."/>
            <person name="Wang H."/>
            <person name="Percifield R."/>
            <person name="Hawkins J."/>
            <person name="Pontaroli A.C."/>
            <person name="Estep M."/>
            <person name="Feng L."/>
            <person name="Vaughn J.N."/>
            <person name="Grimwood J."/>
            <person name="Jenkins J."/>
            <person name="Barry K."/>
            <person name="Lindquist E."/>
            <person name="Hellsten U."/>
            <person name="Deshpande S."/>
            <person name="Wang X."/>
            <person name="Wu X."/>
            <person name="Mitros T."/>
            <person name="Triplett J."/>
            <person name="Yang X."/>
            <person name="Ye C.Y."/>
            <person name="Mauro-Herrera M."/>
            <person name="Wang L."/>
            <person name="Li P."/>
            <person name="Sharma M."/>
            <person name="Sharma R."/>
            <person name="Ronald P.C."/>
            <person name="Panaud O."/>
            <person name="Kellogg E.A."/>
            <person name="Brutnell T.P."/>
            <person name="Doust A.N."/>
            <person name="Tuskan G.A."/>
            <person name="Rokhsar D."/>
            <person name="Devos K.M."/>
        </authorList>
    </citation>
    <scope>NUCLEOTIDE SEQUENCE [LARGE SCALE GENOMIC DNA]</scope>
    <source>
        <strain evidence="1">Yugu1</strain>
    </source>
</reference>